<evidence type="ECO:0000313" key="3">
    <source>
        <dbReference type="Proteomes" id="UP000029121"/>
    </source>
</evidence>
<reference evidence="3" key="1">
    <citation type="journal article" date="2013" name="Nat. Genet.">
        <title>The Capsella rubella genome and the genomic consequences of rapid mating system evolution.</title>
        <authorList>
            <person name="Slotte T."/>
            <person name="Hazzouri K.M."/>
            <person name="Agren J.A."/>
            <person name="Koenig D."/>
            <person name="Maumus F."/>
            <person name="Guo Y.L."/>
            <person name="Steige K."/>
            <person name="Platts A.E."/>
            <person name="Escobar J.S."/>
            <person name="Newman L.K."/>
            <person name="Wang W."/>
            <person name="Mandakova T."/>
            <person name="Vello E."/>
            <person name="Smith L.M."/>
            <person name="Henz S.R."/>
            <person name="Steffen J."/>
            <person name="Takuno S."/>
            <person name="Brandvain Y."/>
            <person name="Coop G."/>
            <person name="Andolfatto P."/>
            <person name="Hu T.T."/>
            <person name="Blanchette M."/>
            <person name="Clark R.M."/>
            <person name="Quesneville H."/>
            <person name="Nordborg M."/>
            <person name="Gaut B.S."/>
            <person name="Lysak M.A."/>
            <person name="Jenkins J."/>
            <person name="Grimwood J."/>
            <person name="Chapman J."/>
            <person name="Prochnik S."/>
            <person name="Shu S."/>
            <person name="Rokhsar D."/>
            <person name="Schmutz J."/>
            <person name="Weigel D."/>
            <person name="Wright S.I."/>
        </authorList>
    </citation>
    <scope>NUCLEOTIDE SEQUENCE [LARGE SCALE GENOMIC DNA]</scope>
    <source>
        <strain evidence="3">cv. Monte Gargano</strain>
    </source>
</reference>
<dbReference type="Proteomes" id="UP000029121">
    <property type="component" value="Unassembled WGS sequence"/>
</dbReference>
<evidence type="ECO:0000313" key="2">
    <source>
        <dbReference type="EMBL" id="EOA17571.1"/>
    </source>
</evidence>
<sequence>MSNLESLVTLKLSGCSELEDIDDFPENLKEIFLAGTVIRKLPSSIVDLSELAILDLKNCKRLRDLPEGMVNLNPLEVLDLSYCSELKVCTSSLPQAKDIRQYRKVDMTTPATENEPQQTLSKLDIRYVVSFILIVLIYVYFIKNMFYLNAYYMVH</sequence>
<keyword evidence="1" id="KW-1133">Transmembrane helix</keyword>
<keyword evidence="3" id="KW-1185">Reference proteome</keyword>
<dbReference type="EMBL" id="KB870811">
    <property type="protein sequence ID" value="EOA17571.1"/>
    <property type="molecule type" value="Genomic_DNA"/>
</dbReference>
<dbReference type="InterPro" id="IPR032675">
    <property type="entry name" value="LRR_dom_sf"/>
</dbReference>
<dbReference type="PANTHER" id="PTHR16083:SF65">
    <property type="entry name" value="DISEASE RESISTANCE PROTEIN RPP8-LIKE"/>
    <property type="match status" value="1"/>
</dbReference>
<keyword evidence="1" id="KW-0472">Membrane</keyword>
<dbReference type="AlphaFoldDB" id="R0F7M5"/>
<dbReference type="Gene3D" id="3.80.10.10">
    <property type="entry name" value="Ribonuclease Inhibitor"/>
    <property type="match status" value="1"/>
</dbReference>
<proteinExistence type="predicted"/>
<gene>
    <name evidence="2" type="ORF">CARUB_v10005932mg</name>
</gene>
<keyword evidence="1" id="KW-0812">Transmembrane</keyword>
<feature type="transmembrane region" description="Helical" evidence="1">
    <location>
        <begin position="127"/>
        <end position="148"/>
    </location>
</feature>
<accession>R0F7M5</accession>
<dbReference type="PANTHER" id="PTHR16083">
    <property type="entry name" value="LEUCINE RICH REPEAT CONTAINING PROTEIN"/>
    <property type="match status" value="1"/>
</dbReference>
<organism evidence="2 3">
    <name type="scientific">Capsella rubella</name>
    <dbReference type="NCBI Taxonomy" id="81985"/>
    <lineage>
        <taxon>Eukaryota</taxon>
        <taxon>Viridiplantae</taxon>
        <taxon>Streptophyta</taxon>
        <taxon>Embryophyta</taxon>
        <taxon>Tracheophyta</taxon>
        <taxon>Spermatophyta</taxon>
        <taxon>Magnoliopsida</taxon>
        <taxon>eudicotyledons</taxon>
        <taxon>Gunneridae</taxon>
        <taxon>Pentapetalae</taxon>
        <taxon>rosids</taxon>
        <taxon>malvids</taxon>
        <taxon>Brassicales</taxon>
        <taxon>Brassicaceae</taxon>
        <taxon>Camelineae</taxon>
        <taxon>Capsella</taxon>
    </lineage>
</organism>
<evidence type="ECO:0000256" key="1">
    <source>
        <dbReference type="SAM" id="Phobius"/>
    </source>
</evidence>
<protein>
    <submittedName>
        <fullName evidence="2">Uncharacterized protein</fullName>
    </submittedName>
</protein>
<name>R0F7M5_9BRAS</name>
<dbReference type="SUPFAM" id="SSF52047">
    <property type="entry name" value="RNI-like"/>
    <property type="match status" value="1"/>
</dbReference>